<evidence type="ECO:0008006" key="4">
    <source>
        <dbReference type="Google" id="ProtNLM"/>
    </source>
</evidence>
<keyword evidence="1" id="KW-0472">Membrane</keyword>
<feature type="transmembrane region" description="Helical" evidence="1">
    <location>
        <begin position="43"/>
        <end position="59"/>
    </location>
</feature>
<keyword evidence="3" id="KW-1185">Reference proteome</keyword>
<dbReference type="Proteomes" id="UP000231857">
    <property type="component" value="Unassembled WGS sequence"/>
</dbReference>
<keyword evidence="1" id="KW-1133">Transmembrane helix</keyword>
<gene>
    <name evidence="2" type="ORF">CH363_05055</name>
</gene>
<evidence type="ECO:0000313" key="2">
    <source>
        <dbReference type="EMBL" id="PKA16774.1"/>
    </source>
</evidence>
<comment type="caution">
    <text evidence="2">The sequence shown here is derived from an EMBL/GenBank/DDBJ whole genome shotgun (WGS) entry which is preliminary data.</text>
</comment>
<protein>
    <recommendedName>
        <fullName evidence="4">DUF304 domain-containing protein</fullName>
    </recommendedName>
</protein>
<keyword evidence="1" id="KW-0812">Transmembrane</keyword>
<evidence type="ECO:0000313" key="3">
    <source>
        <dbReference type="Proteomes" id="UP000231857"/>
    </source>
</evidence>
<dbReference type="EMBL" id="NPEI01000002">
    <property type="protein sequence ID" value="PKA16774.1"/>
    <property type="molecule type" value="Genomic_DNA"/>
</dbReference>
<reference evidence="2 3" key="1">
    <citation type="submission" date="2017-07" db="EMBL/GenBank/DDBJ databases">
        <title>Leptospira spp. isolated from tropical soils.</title>
        <authorList>
            <person name="Thibeaux R."/>
            <person name="Iraola G."/>
            <person name="Ferres I."/>
            <person name="Bierque E."/>
            <person name="Girault D."/>
            <person name="Soupe-Gilbert M.-E."/>
            <person name="Picardeau M."/>
            <person name="Goarant C."/>
        </authorList>
    </citation>
    <scope>NUCLEOTIDE SEQUENCE [LARGE SCALE GENOMIC DNA]</scope>
    <source>
        <strain evidence="2 3">ATI7-C-A2</strain>
    </source>
</reference>
<name>A0ABX4PRS3_9LEPT</name>
<organism evidence="2 3">
    <name type="scientific">Leptospira haakeii</name>
    <dbReference type="NCBI Taxonomy" id="2023198"/>
    <lineage>
        <taxon>Bacteria</taxon>
        <taxon>Pseudomonadati</taxon>
        <taxon>Spirochaetota</taxon>
        <taxon>Spirochaetia</taxon>
        <taxon>Leptospirales</taxon>
        <taxon>Leptospiraceae</taxon>
        <taxon>Leptospira</taxon>
    </lineage>
</organism>
<evidence type="ECO:0000256" key="1">
    <source>
        <dbReference type="SAM" id="Phobius"/>
    </source>
</evidence>
<proteinExistence type="predicted"/>
<accession>A0ABX4PRS3</accession>
<sequence>MSKKKYRSHFWVQVFMLLIPVPGFIFILKMHSESSSKNYSERPLILFWIFIIIFTLWAYHESRITLTIYNNLIIYKKGLFPRKIILKKDITKIYKKSVKITKGSVTMITILLTNRKKITIPLNMFRNDMFEILRNFLSS</sequence>
<feature type="transmembrane region" description="Helical" evidence="1">
    <location>
        <begin position="12"/>
        <end position="31"/>
    </location>
</feature>